<dbReference type="Proteomes" id="UP001519460">
    <property type="component" value="Unassembled WGS sequence"/>
</dbReference>
<gene>
    <name evidence="2" type="ORF">BaRGS_00017891</name>
</gene>
<evidence type="ECO:0000313" key="2">
    <source>
        <dbReference type="EMBL" id="KAK7490835.1"/>
    </source>
</evidence>
<feature type="non-terminal residue" evidence="2">
    <location>
        <position position="1"/>
    </location>
</feature>
<protein>
    <submittedName>
        <fullName evidence="2">Uncharacterized protein</fullName>
    </submittedName>
</protein>
<keyword evidence="3" id="KW-1185">Reference proteome</keyword>
<dbReference type="AlphaFoldDB" id="A0ABD0KUJ6"/>
<name>A0ABD0KUJ6_9CAEN</name>
<accession>A0ABD0KUJ6</accession>
<organism evidence="2 3">
    <name type="scientific">Batillaria attramentaria</name>
    <dbReference type="NCBI Taxonomy" id="370345"/>
    <lineage>
        <taxon>Eukaryota</taxon>
        <taxon>Metazoa</taxon>
        <taxon>Spiralia</taxon>
        <taxon>Lophotrochozoa</taxon>
        <taxon>Mollusca</taxon>
        <taxon>Gastropoda</taxon>
        <taxon>Caenogastropoda</taxon>
        <taxon>Sorbeoconcha</taxon>
        <taxon>Cerithioidea</taxon>
        <taxon>Batillariidae</taxon>
        <taxon>Batillaria</taxon>
    </lineage>
</organism>
<sequence>KNLLFPTVIRRAIYAHEIESQQDEAKSHRAESRKSPGKTGAIGEFSRENVLVMVVVTSKTC</sequence>
<proteinExistence type="predicted"/>
<comment type="caution">
    <text evidence="2">The sequence shown here is derived from an EMBL/GenBank/DDBJ whole genome shotgun (WGS) entry which is preliminary data.</text>
</comment>
<dbReference type="EMBL" id="JACVVK020000122">
    <property type="protein sequence ID" value="KAK7490835.1"/>
    <property type="molecule type" value="Genomic_DNA"/>
</dbReference>
<feature type="compositionally biased region" description="Basic and acidic residues" evidence="1">
    <location>
        <begin position="20"/>
        <end position="34"/>
    </location>
</feature>
<feature type="region of interest" description="Disordered" evidence="1">
    <location>
        <begin position="20"/>
        <end position="42"/>
    </location>
</feature>
<reference evidence="2 3" key="1">
    <citation type="journal article" date="2023" name="Sci. Data">
        <title>Genome assembly of the Korean intertidal mud-creeper Batillaria attramentaria.</title>
        <authorList>
            <person name="Patra A.K."/>
            <person name="Ho P.T."/>
            <person name="Jun S."/>
            <person name="Lee S.J."/>
            <person name="Kim Y."/>
            <person name="Won Y.J."/>
        </authorList>
    </citation>
    <scope>NUCLEOTIDE SEQUENCE [LARGE SCALE GENOMIC DNA]</scope>
    <source>
        <strain evidence="2">Wonlab-2016</strain>
    </source>
</reference>
<evidence type="ECO:0000256" key="1">
    <source>
        <dbReference type="SAM" id="MobiDB-lite"/>
    </source>
</evidence>
<evidence type="ECO:0000313" key="3">
    <source>
        <dbReference type="Proteomes" id="UP001519460"/>
    </source>
</evidence>